<feature type="transmembrane region" description="Helical" evidence="1">
    <location>
        <begin position="161"/>
        <end position="178"/>
    </location>
</feature>
<sequence length="219" mass="24465">MLGFLDAIFVPLSLFLMVGYHAYLWHCLKKKPSRTTNGISLQTRRTWFLKIVEGGDKNGMLAVQSLRNTQMVAILNASFAILFTTALAALTNNSYKGSYLLNIPVFGSKSGNMFVLKYGLASFLFLFSFFCSSMALALFMDANFLINAASAEFSSSRYSKIALERGFLLALIGNRLLFVAFPFLVWIFGPLPAVLSSVALVWWLYELDFARKIIEKASN</sequence>
<feature type="transmembrane region" description="Helical" evidence="1">
    <location>
        <begin position="115"/>
        <end position="140"/>
    </location>
</feature>
<dbReference type="PANTHER" id="PTHR31881:SF11">
    <property type="entry name" value="PROTEIN, PUTATIVE-RELATED"/>
    <property type="match status" value="1"/>
</dbReference>
<evidence type="ECO:0000313" key="2">
    <source>
        <dbReference type="EMBL" id="GMN40641.1"/>
    </source>
</evidence>
<gene>
    <name evidence="2" type="ORF">TIFTF001_009861</name>
</gene>
<dbReference type="EMBL" id="BTGU01000011">
    <property type="protein sequence ID" value="GMN40641.1"/>
    <property type="molecule type" value="Genomic_DNA"/>
</dbReference>
<feature type="transmembrane region" description="Helical" evidence="1">
    <location>
        <begin position="184"/>
        <end position="205"/>
    </location>
</feature>
<dbReference type="AlphaFoldDB" id="A0AA88AHW6"/>
<evidence type="ECO:0008006" key="4">
    <source>
        <dbReference type="Google" id="ProtNLM"/>
    </source>
</evidence>
<dbReference type="PANTHER" id="PTHR31881">
    <property type="match status" value="1"/>
</dbReference>
<dbReference type="Pfam" id="PF04654">
    <property type="entry name" value="DUF599"/>
    <property type="match status" value="1"/>
</dbReference>
<protein>
    <recommendedName>
        <fullName evidence="4">DUF599 domain-containing protein</fullName>
    </recommendedName>
</protein>
<evidence type="ECO:0000313" key="3">
    <source>
        <dbReference type="Proteomes" id="UP001187192"/>
    </source>
</evidence>
<dbReference type="InterPro" id="IPR006747">
    <property type="entry name" value="DUF599"/>
</dbReference>
<reference evidence="2" key="1">
    <citation type="submission" date="2023-07" db="EMBL/GenBank/DDBJ databases">
        <title>draft genome sequence of fig (Ficus carica).</title>
        <authorList>
            <person name="Takahashi T."/>
            <person name="Nishimura K."/>
        </authorList>
    </citation>
    <scope>NUCLEOTIDE SEQUENCE</scope>
</reference>
<dbReference type="Proteomes" id="UP001187192">
    <property type="component" value="Unassembled WGS sequence"/>
</dbReference>
<name>A0AA88AHW6_FICCA</name>
<keyword evidence="1" id="KW-1133">Transmembrane helix</keyword>
<evidence type="ECO:0000256" key="1">
    <source>
        <dbReference type="SAM" id="Phobius"/>
    </source>
</evidence>
<organism evidence="2 3">
    <name type="scientific">Ficus carica</name>
    <name type="common">Common fig</name>
    <dbReference type="NCBI Taxonomy" id="3494"/>
    <lineage>
        <taxon>Eukaryota</taxon>
        <taxon>Viridiplantae</taxon>
        <taxon>Streptophyta</taxon>
        <taxon>Embryophyta</taxon>
        <taxon>Tracheophyta</taxon>
        <taxon>Spermatophyta</taxon>
        <taxon>Magnoliopsida</taxon>
        <taxon>eudicotyledons</taxon>
        <taxon>Gunneridae</taxon>
        <taxon>Pentapetalae</taxon>
        <taxon>rosids</taxon>
        <taxon>fabids</taxon>
        <taxon>Rosales</taxon>
        <taxon>Moraceae</taxon>
        <taxon>Ficeae</taxon>
        <taxon>Ficus</taxon>
    </lineage>
</organism>
<keyword evidence="1" id="KW-0812">Transmembrane</keyword>
<comment type="caution">
    <text evidence="2">The sequence shown here is derived from an EMBL/GenBank/DDBJ whole genome shotgun (WGS) entry which is preliminary data.</text>
</comment>
<keyword evidence="1" id="KW-0472">Membrane</keyword>
<accession>A0AA88AHW6</accession>
<feature type="transmembrane region" description="Helical" evidence="1">
    <location>
        <begin position="73"/>
        <end position="95"/>
    </location>
</feature>
<proteinExistence type="predicted"/>
<keyword evidence="3" id="KW-1185">Reference proteome</keyword>
<feature type="transmembrane region" description="Helical" evidence="1">
    <location>
        <begin position="6"/>
        <end position="25"/>
    </location>
</feature>